<dbReference type="PANTHER" id="PTHR13062:SF12">
    <property type="entry name" value="ALPHA-2-MACROGLOBULIN DOMAIN-CONTAINING PROTEIN"/>
    <property type="match status" value="1"/>
</dbReference>
<dbReference type="EMBL" id="CP095073">
    <property type="protein sequence ID" value="UOQ45761.1"/>
    <property type="molecule type" value="Genomic_DNA"/>
</dbReference>
<accession>A0ABY4EUF0</accession>
<evidence type="ECO:0000313" key="14">
    <source>
        <dbReference type="Proteomes" id="UP000831787"/>
    </source>
</evidence>
<dbReference type="Proteomes" id="UP000831787">
    <property type="component" value="Chromosome"/>
</dbReference>
<evidence type="ECO:0000256" key="2">
    <source>
        <dbReference type="ARBA" id="ARBA00004613"/>
    </source>
</evidence>
<protein>
    <submittedName>
        <fullName evidence="13">Immune inhibitor A</fullName>
    </submittedName>
</protein>
<keyword evidence="8" id="KW-0862">Zinc</keyword>
<keyword evidence="14" id="KW-1185">Reference proteome</keyword>
<reference evidence="13 14" key="1">
    <citation type="submission" date="2022-04" db="EMBL/GenBank/DDBJ databases">
        <title>Halobacillus sp. isolated from saltern.</title>
        <authorList>
            <person name="Won M."/>
            <person name="Lee C.-M."/>
            <person name="Woen H.-Y."/>
            <person name="Kwon S.-W."/>
        </authorList>
    </citation>
    <scope>NUCLEOTIDE SEQUENCE [LARGE SCALE GENOMIC DNA]</scope>
    <source>
        <strain evidence="13 14">SSBR10-3</strain>
    </source>
</reference>
<evidence type="ECO:0000256" key="6">
    <source>
        <dbReference type="ARBA" id="ARBA00022729"/>
    </source>
</evidence>
<proteinExistence type="predicted"/>
<evidence type="ECO:0000256" key="5">
    <source>
        <dbReference type="ARBA" id="ARBA00022723"/>
    </source>
</evidence>
<name>A0ABY4EUF0_9BACI</name>
<dbReference type="InterPro" id="IPR008757">
    <property type="entry name" value="Peptidase_M6-like_domain"/>
</dbReference>
<dbReference type="PIRSF" id="PIRSF007519">
    <property type="entry name" value="Protease_InhA"/>
    <property type="match status" value="1"/>
</dbReference>
<keyword evidence="3" id="KW-0964">Secreted</keyword>
<dbReference type="InterPro" id="IPR048665">
    <property type="entry name" value="InhA-like_VEG"/>
</dbReference>
<evidence type="ECO:0000256" key="10">
    <source>
        <dbReference type="SAM" id="SignalP"/>
    </source>
</evidence>
<organism evidence="13 14">
    <name type="scientific">Halobacillus salinarum</name>
    <dbReference type="NCBI Taxonomy" id="2932257"/>
    <lineage>
        <taxon>Bacteria</taxon>
        <taxon>Bacillati</taxon>
        <taxon>Bacillota</taxon>
        <taxon>Bacilli</taxon>
        <taxon>Bacillales</taxon>
        <taxon>Bacillaceae</taxon>
        <taxon>Halobacillus</taxon>
    </lineage>
</organism>
<evidence type="ECO:0000256" key="3">
    <source>
        <dbReference type="ARBA" id="ARBA00022525"/>
    </source>
</evidence>
<evidence type="ECO:0000256" key="4">
    <source>
        <dbReference type="ARBA" id="ARBA00022670"/>
    </source>
</evidence>
<evidence type="ECO:0000256" key="7">
    <source>
        <dbReference type="ARBA" id="ARBA00022801"/>
    </source>
</evidence>
<feature type="domain" description="Immune inhibitor A-like metallopeptidase VEG" evidence="12">
    <location>
        <begin position="641"/>
        <end position="796"/>
    </location>
</feature>
<dbReference type="Pfam" id="PF20774">
    <property type="entry name" value="InhA-like_VEG"/>
    <property type="match status" value="1"/>
</dbReference>
<evidence type="ECO:0000256" key="1">
    <source>
        <dbReference type="ARBA" id="ARBA00001947"/>
    </source>
</evidence>
<dbReference type="Gene3D" id="2.60.120.260">
    <property type="entry name" value="Galactose-binding domain-like"/>
    <property type="match status" value="1"/>
</dbReference>
<comment type="cofactor">
    <cofactor evidence="1">
        <name>Zn(2+)</name>
        <dbReference type="ChEBI" id="CHEBI:29105"/>
    </cofactor>
</comment>
<dbReference type="SUPFAM" id="SSF55486">
    <property type="entry name" value="Metalloproteases ('zincins'), catalytic domain"/>
    <property type="match status" value="1"/>
</dbReference>
<comment type="subcellular location">
    <subcellularLocation>
        <location evidence="2">Secreted</location>
    </subcellularLocation>
</comment>
<evidence type="ECO:0000313" key="13">
    <source>
        <dbReference type="EMBL" id="UOQ45761.1"/>
    </source>
</evidence>
<dbReference type="NCBIfam" id="TIGR03296">
    <property type="entry name" value="M6dom_TIGR03296"/>
    <property type="match status" value="1"/>
</dbReference>
<feature type="signal peptide" evidence="10">
    <location>
        <begin position="1"/>
        <end position="26"/>
    </location>
</feature>
<dbReference type="Pfam" id="PF20773">
    <property type="entry name" value="InhA-like_MAM"/>
    <property type="match status" value="1"/>
</dbReference>
<keyword evidence="4" id="KW-0645">Protease</keyword>
<sequence>MKRKRKQKRKMTAAAMALAIGFSTWASGVSAQQASSKDTFQAVPKSTYNSPVDLGIANDEKLIEMLKKEGKIKEKATPEEAEKVLKKYLKAKTDKPPVEEETANFVKDQEKKLQKKVREKGLNRHRGKGHGWFGNHVDPVEKEKYNGETREDQVLVLAIDFPDYEKSSITPEETDMYYDDYTHEHFQNMIFGSNGYEGPNGENLVSMKQYYEAQSGGSYTVDGDVAGWYTADHPAAYYGGNYPTEADSDHRARALVKEALAKAAQDPDVHLGDYDQWDRYDLDGDGNLAEPDGIIDHLMVIHSGVGEEAGGGSLGADAIWSHRWSLAFEDDGTPATIPGSETDVPYWGGQLAAIDYTIEPEDGAAGVFAHEFGHDLGLPDEYDTQYSGEGEPVSYWSIMSSGSWAGDVPGTEPTGFSPYAKEYLQNAHGGNWLSGETLNQEDITRRGTEVLLDESSTKGTNNDAVRIDLPQKETVVNTPASGTYEYFSGSGNSLNNFMTTTVDLSNAAQAELTFKTWYEIETGYDYAYVQVSEDGENWNNVAGNITNNDDPAGAGANQGNGIDGSSDGWTDAVFDLSDYAGKQVQLRFRYVTDGGLAMAGFYADDIKVTADGQEVFADDAEGASPFEFNGFKKDEGKFFSDQYYLLEWRSHHGIDEGLDHIRRGDSLMSYDGGLVVWYVDNSYDNNWTGIHPGEGFLGVVDADQRANRWSDGTVAETRYQMHDAAFSLDRTERMFIDYRSEYGLTMRDYFTRRHPLFNDRFNYSNRPIEDAGRDVPSYGLKFLVTGESRDDSVGKVLIFK</sequence>
<dbReference type="InterPro" id="IPR012300">
    <property type="entry name" value="Pept_M6_InhA"/>
</dbReference>
<evidence type="ECO:0000259" key="12">
    <source>
        <dbReference type="Pfam" id="PF20774"/>
    </source>
</evidence>
<keyword evidence="5" id="KW-0479">Metal-binding</keyword>
<evidence type="ECO:0000256" key="9">
    <source>
        <dbReference type="ARBA" id="ARBA00023049"/>
    </source>
</evidence>
<dbReference type="Pfam" id="PF05547">
    <property type="entry name" value="Peptidase_M6"/>
    <property type="match status" value="1"/>
</dbReference>
<feature type="domain" description="Peptidase M6-like" evidence="11">
    <location>
        <begin position="143"/>
        <end position="433"/>
    </location>
</feature>
<keyword evidence="9" id="KW-0482">Metalloprotease</keyword>
<dbReference type="PANTHER" id="PTHR13062">
    <property type="entry name" value="COLLAGENASE"/>
    <property type="match status" value="1"/>
</dbReference>
<dbReference type="RefSeq" id="WP_244712604.1">
    <property type="nucleotide sequence ID" value="NZ_CP095073.1"/>
</dbReference>
<feature type="chain" id="PRO_5045778692" evidence="10">
    <location>
        <begin position="27"/>
        <end position="800"/>
    </location>
</feature>
<evidence type="ECO:0000259" key="11">
    <source>
        <dbReference type="Pfam" id="PF05547"/>
    </source>
</evidence>
<evidence type="ECO:0000256" key="8">
    <source>
        <dbReference type="ARBA" id="ARBA00022833"/>
    </source>
</evidence>
<keyword evidence="6 10" id="KW-0732">Signal</keyword>
<keyword evidence="7" id="KW-0378">Hydrolase</keyword>
<gene>
    <name evidence="13" type="ORF">MUN89_07480</name>
</gene>